<keyword evidence="1" id="KW-0472">Membrane</keyword>
<protein>
    <submittedName>
        <fullName evidence="4">Cell wall-active antibiotics response protein LiaF</fullName>
    </submittedName>
</protein>
<sequence>MKYRGKKQWFFSLLLLMAGVMLLLLNIGVISLEIKRIFVNIIPILLILIGLKWVVDSFLRERFGKLFFGLFSLVYGSLILLDEWNKVDFNYGSWWKLWPLFIIAIAIYRVAMNKSIKVTYTHEDINKERTKVEVDIGEEHEPKPKKHNINRGFIVGEIKLAEPNWPLEPMKFHNVVGDYYFDLSKAFIPEGETPVEIKGWVGDVKVIIPENVPVEITIKVKVGEVKLFEQKSSEIRSDFYYQSPGYEQSSKKIKLLVNVKVASIRISEV</sequence>
<comment type="caution">
    <text evidence="4">The sequence shown here is derived from an EMBL/GenBank/DDBJ whole genome shotgun (WGS) entry which is preliminary data.</text>
</comment>
<proteinExistence type="predicted"/>
<gene>
    <name evidence="4" type="primary">liaF</name>
    <name evidence="4" type="ORF">AAEO50_13900</name>
</gene>
<feature type="transmembrane region" description="Helical" evidence="1">
    <location>
        <begin position="37"/>
        <end position="55"/>
    </location>
</feature>
<name>A0ABU9KB97_9BACI</name>
<dbReference type="Pfam" id="PF22570">
    <property type="entry name" value="LiaF-TM"/>
    <property type="match status" value="1"/>
</dbReference>
<keyword evidence="1" id="KW-0812">Transmembrane</keyword>
<feature type="transmembrane region" description="Helical" evidence="1">
    <location>
        <begin position="62"/>
        <end position="81"/>
    </location>
</feature>
<dbReference type="NCBIfam" id="NF040535">
    <property type="entry name" value="LiaF_C_term"/>
    <property type="match status" value="1"/>
</dbReference>
<dbReference type="PIRSF" id="PIRSF031509">
    <property type="entry name" value="Cell_wall_LiaF/YvqF"/>
    <property type="match status" value="1"/>
</dbReference>
<organism evidence="4 5">
    <name type="scientific">Rossellomorea oryzaecorticis</name>
    <dbReference type="NCBI Taxonomy" id="1396505"/>
    <lineage>
        <taxon>Bacteria</taxon>
        <taxon>Bacillati</taxon>
        <taxon>Bacillota</taxon>
        <taxon>Bacilli</taxon>
        <taxon>Bacillales</taxon>
        <taxon>Bacillaceae</taxon>
        <taxon>Rossellomorea</taxon>
    </lineage>
</organism>
<feature type="domain" description="Cell wall-active antibiotics response LiaF-like C-terminal" evidence="2">
    <location>
        <begin position="155"/>
        <end position="266"/>
    </location>
</feature>
<evidence type="ECO:0000259" key="2">
    <source>
        <dbReference type="Pfam" id="PF09922"/>
    </source>
</evidence>
<dbReference type="Proteomes" id="UP001389717">
    <property type="component" value="Unassembled WGS sequence"/>
</dbReference>
<feature type="transmembrane region" description="Helical" evidence="1">
    <location>
        <begin position="9"/>
        <end position="31"/>
    </location>
</feature>
<dbReference type="InterPro" id="IPR054331">
    <property type="entry name" value="LiaF_TM"/>
</dbReference>
<evidence type="ECO:0000259" key="3">
    <source>
        <dbReference type="Pfam" id="PF22570"/>
    </source>
</evidence>
<dbReference type="InterPro" id="IPR024425">
    <property type="entry name" value="LiaF-like_C"/>
</dbReference>
<reference evidence="4 5" key="1">
    <citation type="submission" date="2024-04" db="EMBL/GenBank/DDBJ databases">
        <title>Bacillus oryzaecorticis sp. nov., a moderately halophilic bacterium isolated from rice husks.</title>
        <authorList>
            <person name="Zhu H.-S."/>
        </authorList>
    </citation>
    <scope>NUCLEOTIDE SEQUENCE [LARGE SCALE GENOMIC DNA]</scope>
    <source>
        <strain evidence="4 5">ZC255</strain>
    </source>
</reference>
<accession>A0ABU9KB97</accession>
<dbReference type="RefSeq" id="WP_341984650.1">
    <property type="nucleotide sequence ID" value="NZ_JBBYAF010000027.1"/>
</dbReference>
<keyword evidence="5" id="KW-1185">Reference proteome</keyword>
<dbReference type="InterPro" id="IPR047793">
    <property type="entry name" value="LiaF_C"/>
</dbReference>
<evidence type="ECO:0000313" key="4">
    <source>
        <dbReference type="EMBL" id="MEL3973377.1"/>
    </source>
</evidence>
<keyword evidence="1" id="KW-1133">Transmembrane helix</keyword>
<evidence type="ECO:0000313" key="5">
    <source>
        <dbReference type="Proteomes" id="UP001389717"/>
    </source>
</evidence>
<dbReference type="EMBL" id="JBBYAF010000027">
    <property type="protein sequence ID" value="MEL3973377.1"/>
    <property type="molecule type" value="Genomic_DNA"/>
</dbReference>
<dbReference type="InterPro" id="IPR016975">
    <property type="entry name" value="Cell_wall_LiaF"/>
</dbReference>
<feature type="domain" description="LiaF transmembrane" evidence="3">
    <location>
        <begin position="10"/>
        <end position="110"/>
    </location>
</feature>
<feature type="transmembrane region" description="Helical" evidence="1">
    <location>
        <begin position="93"/>
        <end position="111"/>
    </location>
</feature>
<evidence type="ECO:0000256" key="1">
    <source>
        <dbReference type="SAM" id="Phobius"/>
    </source>
</evidence>
<dbReference type="Pfam" id="PF09922">
    <property type="entry name" value="LiaF-like_C"/>
    <property type="match status" value="1"/>
</dbReference>